<evidence type="ECO:0000313" key="1">
    <source>
        <dbReference type="EMBL" id="KAF2759100.1"/>
    </source>
</evidence>
<dbReference type="RefSeq" id="XP_033601551.1">
    <property type="nucleotide sequence ID" value="XM_033746855.1"/>
</dbReference>
<accession>A0A6A6WAW6</accession>
<dbReference type="Proteomes" id="UP000799437">
    <property type="component" value="Unassembled WGS sequence"/>
</dbReference>
<protein>
    <submittedName>
        <fullName evidence="1">Uncharacterized protein</fullName>
    </submittedName>
</protein>
<dbReference type="AlphaFoldDB" id="A0A6A6WAW6"/>
<dbReference type="EMBL" id="ML996570">
    <property type="protein sequence ID" value="KAF2759100.1"/>
    <property type="molecule type" value="Genomic_DNA"/>
</dbReference>
<name>A0A6A6WAW6_9PEZI</name>
<proteinExistence type="predicted"/>
<keyword evidence="2" id="KW-1185">Reference proteome</keyword>
<organism evidence="1 2">
    <name type="scientific">Pseudovirgaria hyperparasitica</name>
    <dbReference type="NCBI Taxonomy" id="470096"/>
    <lineage>
        <taxon>Eukaryota</taxon>
        <taxon>Fungi</taxon>
        <taxon>Dikarya</taxon>
        <taxon>Ascomycota</taxon>
        <taxon>Pezizomycotina</taxon>
        <taxon>Dothideomycetes</taxon>
        <taxon>Dothideomycetes incertae sedis</taxon>
        <taxon>Acrospermales</taxon>
        <taxon>Acrospermaceae</taxon>
        <taxon>Pseudovirgaria</taxon>
    </lineage>
</organism>
<sequence length="117" mass="13283">MKRVQVIDNEDARYAPLIEKGLVKENHSWLSPEAISHDKLSIPADVSSAYTLGMCDDEIHINVSHGMPLSIMCLERNVSYCRKEENLETLTVYAELLIGTRSCMPFDRKKSLEVSEK</sequence>
<gene>
    <name evidence="1" type="ORF">EJ05DRAFT_499524</name>
</gene>
<evidence type="ECO:0000313" key="2">
    <source>
        <dbReference type="Proteomes" id="UP000799437"/>
    </source>
</evidence>
<dbReference type="GeneID" id="54487909"/>
<reference evidence="1" key="1">
    <citation type="journal article" date="2020" name="Stud. Mycol.">
        <title>101 Dothideomycetes genomes: a test case for predicting lifestyles and emergence of pathogens.</title>
        <authorList>
            <person name="Haridas S."/>
            <person name="Albert R."/>
            <person name="Binder M."/>
            <person name="Bloem J."/>
            <person name="Labutti K."/>
            <person name="Salamov A."/>
            <person name="Andreopoulos B."/>
            <person name="Baker S."/>
            <person name="Barry K."/>
            <person name="Bills G."/>
            <person name="Bluhm B."/>
            <person name="Cannon C."/>
            <person name="Castanera R."/>
            <person name="Culley D."/>
            <person name="Daum C."/>
            <person name="Ezra D."/>
            <person name="Gonzalez J."/>
            <person name="Henrissat B."/>
            <person name="Kuo A."/>
            <person name="Liang C."/>
            <person name="Lipzen A."/>
            <person name="Lutzoni F."/>
            <person name="Magnuson J."/>
            <person name="Mondo S."/>
            <person name="Nolan M."/>
            <person name="Ohm R."/>
            <person name="Pangilinan J."/>
            <person name="Park H.-J."/>
            <person name="Ramirez L."/>
            <person name="Alfaro M."/>
            <person name="Sun H."/>
            <person name="Tritt A."/>
            <person name="Yoshinaga Y."/>
            <person name="Zwiers L.-H."/>
            <person name="Turgeon B."/>
            <person name="Goodwin S."/>
            <person name="Spatafora J."/>
            <person name="Crous P."/>
            <person name="Grigoriev I."/>
        </authorList>
    </citation>
    <scope>NUCLEOTIDE SEQUENCE</scope>
    <source>
        <strain evidence="1">CBS 121739</strain>
    </source>
</reference>